<protein>
    <submittedName>
        <fullName evidence="3">Transglycosylase, Slt family protein</fullName>
    </submittedName>
</protein>
<dbReference type="InterPro" id="IPR008258">
    <property type="entry name" value="Transglycosylase_SLT_dom_1"/>
</dbReference>
<dbReference type="Proteomes" id="UP000006765">
    <property type="component" value="Unassembled WGS sequence"/>
</dbReference>
<dbReference type="PATRIC" id="fig|1231392.3.peg.2112"/>
<dbReference type="STRING" id="1231392.OCGS_2101"/>
<comment type="caution">
    <text evidence="3">The sequence shown here is derived from an EMBL/GenBank/DDBJ whole genome shotgun (WGS) entry which is preliminary data.</text>
</comment>
<dbReference type="eggNOG" id="COG0741">
    <property type="taxonomic scope" value="Bacteria"/>
</dbReference>
<dbReference type="SUPFAM" id="SSF53955">
    <property type="entry name" value="Lysozyme-like"/>
    <property type="match status" value="1"/>
</dbReference>
<dbReference type="AlphaFoldDB" id="K2HAR8"/>
<dbReference type="RefSeq" id="WP_007427253.1">
    <property type="nucleotide sequence ID" value="NZ_AMGO01000047.1"/>
</dbReference>
<dbReference type="Gene3D" id="1.10.530.10">
    <property type="match status" value="1"/>
</dbReference>
<proteinExistence type="inferred from homology"/>
<evidence type="ECO:0000256" key="1">
    <source>
        <dbReference type="ARBA" id="ARBA00009387"/>
    </source>
</evidence>
<gene>
    <name evidence="3" type="ORF">OCGS_2101</name>
</gene>
<evidence type="ECO:0000259" key="2">
    <source>
        <dbReference type="Pfam" id="PF01464"/>
    </source>
</evidence>
<name>K2HAR8_9RHOB</name>
<dbReference type="Pfam" id="PF01464">
    <property type="entry name" value="SLT"/>
    <property type="match status" value="1"/>
</dbReference>
<dbReference type="EMBL" id="AMGO01000047">
    <property type="protein sequence ID" value="EKE43767.1"/>
    <property type="molecule type" value="Genomic_DNA"/>
</dbReference>
<dbReference type="InterPro" id="IPR023346">
    <property type="entry name" value="Lysozyme-like_dom_sf"/>
</dbReference>
<sequence length="195" mass="21216">MAADETGVPFDVLMAISLTETGRKQNGRTTAWPWTVNTEGKGTWFDDYGAALSYARQSQAAGARSFDVGCFQINYRWHGQHFASLDAMFDPLVNARYAARFLSNLHAEYGDWQQAAGAFHSRTEVHAARYRKIFAGFRSEIGQDAGGYIPDQPPARQVTAIVANAFPLLRTGASRGGGSLVPLDAAPRPLFDLGG</sequence>
<comment type="similarity">
    <text evidence="1">Belongs to the virb1 family.</text>
</comment>
<evidence type="ECO:0000313" key="4">
    <source>
        <dbReference type="Proteomes" id="UP000006765"/>
    </source>
</evidence>
<accession>K2HAR8</accession>
<feature type="domain" description="Transglycosylase SLT" evidence="2">
    <location>
        <begin position="62"/>
        <end position="120"/>
    </location>
</feature>
<organism evidence="3 4">
    <name type="scientific">Oceaniovalibus guishaninsula JLT2003</name>
    <dbReference type="NCBI Taxonomy" id="1231392"/>
    <lineage>
        <taxon>Bacteria</taxon>
        <taxon>Pseudomonadati</taxon>
        <taxon>Pseudomonadota</taxon>
        <taxon>Alphaproteobacteria</taxon>
        <taxon>Rhodobacterales</taxon>
        <taxon>Roseobacteraceae</taxon>
        <taxon>Oceaniovalibus</taxon>
    </lineage>
</organism>
<reference evidence="3 4" key="1">
    <citation type="journal article" date="2012" name="J. Bacteriol.">
        <title>Draft Genome Sequence of Oceaniovalibus guishaninsula JLT2003T.</title>
        <authorList>
            <person name="Tang K."/>
            <person name="Liu K."/>
            <person name="Jiao N."/>
        </authorList>
    </citation>
    <scope>NUCLEOTIDE SEQUENCE [LARGE SCALE GENOMIC DNA]</scope>
    <source>
        <strain evidence="3 4">JLT2003</strain>
    </source>
</reference>
<evidence type="ECO:0000313" key="3">
    <source>
        <dbReference type="EMBL" id="EKE43767.1"/>
    </source>
</evidence>
<keyword evidence="4" id="KW-1185">Reference proteome</keyword>